<dbReference type="KEGG" id="rpm:RSPPHO_02494"/>
<name>H6SMI5_PARPM</name>
<reference evidence="12 13" key="1">
    <citation type="submission" date="2012-02" db="EMBL/GenBank/DDBJ databases">
        <title>Shotgun genome sequence of Phaeospirillum photometricum DSM 122.</title>
        <authorList>
            <person name="Duquesne K."/>
            <person name="Sturgis J."/>
        </authorList>
    </citation>
    <scope>NUCLEOTIDE SEQUENCE [LARGE SCALE GENOMIC DNA]</scope>
    <source>
        <strain evidence="13">DSM122</strain>
    </source>
</reference>
<evidence type="ECO:0000256" key="9">
    <source>
        <dbReference type="RuleBase" id="RU366031"/>
    </source>
</evidence>
<dbReference type="Gene3D" id="3.40.50.10090">
    <property type="match status" value="2"/>
</dbReference>
<dbReference type="eggNOG" id="COG1587">
    <property type="taxonomic scope" value="Bacteria"/>
</dbReference>
<feature type="region of interest" description="Disordered" evidence="10">
    <location>
        <begin position="299"/>
        <end position="326"/>
    </location>
</feature>
<evidence type="ECO:0000256" key="8">
    <source>
        <dbReference type="ARBA" id="ARBA00048617"/>
    </source>
</evidence>
<feature type="domain" description="Tetrapyrrole biosynthesis uroporphyrinogen III synthase" evidence="11">
    <location>
        <begin position="77"/>
        <end position="298"/>
    </location>
</feature>
<evidence type="ECO:0000256" key="5">
    <source>
        <dbReference type="ARBA" id="ARBA00023244"/>
    </source>
</evidence>
<dbReference type="GO" id="GO:0004852">
    <property type="term" value="F:uroporphyrinogen-III synthase activity"/>
    <property type="evidence" value="ECO:0007669"/>
    <property type="project" value="UniProtKB-UniRule"/>
</dbReference>
<evidence type="ECO:0000259" key="11">
    <source>
        <dbReference type="Pfam" id="PF02602"/>
    </source>
</evidence>
<dbReference type="PANTHER" id="PTHR38042:SF1">
    <property type="entry name" value="UROPORPHYRINOGEN-III SYNTHASE, CHLOROPLASTIC"/>
    <property type="match status" value="1"/>
</dbReference>
<keyword evidence="13" id="KW-1185">Reference proteome</keyword>
<evidence type="ECO:0000256" key="3">
    <source>
        <dbReference type="ARBA" id="ARBA00013109"/>
    </source>
</evidence>
<dbReference type="GO" id="GO:0006782">
    <property type="term" value="P:protoporphyrinogen IX biosynthetic process"/>
    <property type="evidence" value="ECO:0007669"/>
    <property type="project" value="UniProtKB-UniRule"/>
</dbReference>
<protein>
    <recommendedName>
        <fullName evidence="7 9">Uroporphyrinogen-III synthase</fullName>
        <ecNumber evidence="3 9">4.2.1.75</ecNumber>
    </recommendedName>
</protein>
<dbReference type="EMBL" id="HE663493">
    <property type="protein sequence ID" value="CCG09120.1"/>
    <property type="molecule type" value="Genomic_DNA"/>
</dbReference>
<evidence type="ECO:0000256" key="4">
    <source>
        <dbReference type="ARBA" id="ARBA00023239"/>
    </source>
</evidence>
<dbReference type="PATRIC" id="fig|1150469.3.peg.2837"/>
<dbReference type="Pfam" id="PF02602">
    <property type="entry name" value="HEM4"/>
    <property type="match status" value="1"/>
</dbReference>
<organism evidence="12 13">
    <name type="scientific">Pararhodospirillum photometricum DSM 122</name>
    <dbReference type="NCBI Taxonomy" id="1150469"/>
    <lineage>
        <taxon>Bacteria</taxon>
        <taxon>Pseudomonadati</taxon>
        <taxon>Pseudomonadota</taxon>
        <taxon>Alphaproteobacteria</taxon>
        <taxon>Rhodospirillales</taxon>
        <taxon>Rhodospirillaceae</taxon>
        <taxon>Pararhodospirillum</taxon>
    </lineage>
</organism>
<dbReference type="GO" id="GO:0006780">
    <property type="term" value="P:uroporphyrinogen III biosynthetic process"/>
    <property type="evidence" value="ECO:0007669"/>
    <property type="project" value="UniProtKB-UniRule"/>
</dbReference>
<keyword evidence="4 9" id="KW-0456">Lyase</keyword>
<evidence type="ECO:0000256" key="2">
    <source>
        <dbReference type="ARBA" id="ARBA00008133"/>
    </source>
</evidence>
<dbReference type="CDD" id="cd06578">
    <property type="entry name" value="HemD"/>
    <property type="match status" value="1"/>
</dbReference>
<evidence type="ECO:0000256" key="10">
    <source>
        <dbReference type="SAM" id="MobiDB-lite"/>
    </source>
</evidence>
<evidence type="ECO:0000313" key="12">
    <source>
        <dbReference type="EMBL" id="CCG09120.1"/>
    </source>
</evidence>
<keyword evidence="5 9" id="KW-0627">Porphyrin biosynthesis</keyword>
<proteinExistence type="inferred from homology"/>
<dbReference type="SUPFAM" id="SSF69618">
    <property type="entry name" value="HemD-like"/>
    <property type="match status" value="1"/>
</dbReference>
<evidence type="ECO:0000256" key="6">
    <source>
        <dbReference type="ARBA" id="ARBA00037589"/>
    </source>
</evidence>
<accession>H6SMI5</accession>
<comment type="catalytic activity">
    <reaction evidence="8 9">
        <text>hydroxymethylbilane = uroporphyrinogen III + H2O</text>
        <dbReference type="Rhea" id="RHEA:18965"/>
        <dbReference type="ChEBI" id="CHEBI:15377"/>
        <dbReference type="ChEBI" id="CHEBI:57308"/>
        <dbReference type="ChEBI" id="CHEBI:57845"/>
        <dbReference type="EC" id="4.2.1.75"/>
    </reaction>
</comment>
<comment type="function">
    <text evidence="6 9">Catalyzes cyclization of the linear tetrapyrrole, hydroxymethylbilane, to the macrocyclic uroporphyrinogen III.</text>
</comment>
<dbReference type="Proteomes" id="UP000033220">
    <property type="component" value="Chromosome DSM 122"/>
</dbReference>
<dbReference type="EC" id="4.2.1.75" evidence="3 9"/>
<comment type="similarity">
    <text evidence="2 9">Belongs to the uroporphyrinogen-III synthase family.</text>
</comment>
<dbReference type="InterPro" id="IPR003754">
    <property type="entry name" value="4pyrrol_synth_uPrphyn_synth"/>
</dbReference>
<dbReference type="UniPathway" id="UPA00251">
    <property type="reaction ID" value="UER00320"/>
</dbReference>
<dbReference type="InterPro" id="IPR039793">
    <property type="entry name" value="UROS/Hem4"/>
</dbReference>
<gene>
    <name evidence="12" type="ORF">RSPPHO_02494</name>
</gene>
<dbReference type="InterPro" id="IPR036108">
    <property type="entry name" value="4pyrrol_syn_uPrphyn_synt_sf"/>
</dbReference>
<evidence type="ECO:0000313" key="13">
    <source>
        <dbReference type="Proteomes" id="UP000033220"/>
    </source>
</evidence>
<comment type="pathway">
    <text evidence="1 9">Porphyrin-containing compound metabolism; protoporphyrin-IX biosynthesis; coproporphyrinogen-III from 5-aminolevulinate: step 3/4.</text>
</comment>
<dbReference type="PANTHER" id="PTHR38042">
    <property type="entry name" value="UROPORPHYRINOGEN-III SYNTHASE, CHLOROPLASTIC"/>
    <property type="match status" value="1"/>
</dbReference>
<sequence length="326" mass="35455">MVRSFIRRPVRDRWRRRWLLAMTLEPNCWPKPAPTFSRALTPKALERTAVPTKEGVGRSMRALITRPRDDAERVALPLRERGIDIVFEPLLVIHVRGSDRRPFWRRDPLKSDLAKAQGLIFSSANGVRAFAAASKERRLPVYAVGDLTARVAREVGFTQVHSAEGDVVALGEMIRRLAQPSRGPLVHAAGSKVAGDLPGALAPAGFEIRRHVLYEALPARALSPETVRAFQAGTLDAVLLFSPRTAATFATLVRDAGLTGVLSKVTVYALSPAVAQALGDLSFHAVRVAAEPTQESLLAALDADRAPSPPPPSLIRNRPSMGDSRS</sequence>
<dbReference type="AlphaFoldDB" id="H6SMI5"/>
<dbReference type="HOGENOM" id="CLU_011276_10_1_5"/>
<dbReference type="STRING" id="1150469.RSPPHO_02494"/>
<evidence type="ECO:0000256" key="1">
    <source>
        <dbReference type="ARBA" id="ARBA00004772"/>
    </source>
</evidence>
<evidence type="ECO:0000256" key="7">
    <source>
        <dbReference type="ARBA" id="ARBA00040167"/>
    </source>
</evidence>